<dbReference type="STRING" id="77586.A0A0D9WZS4"/>
<dbReference type="InterPro" id="IPR036770">
    <property type="entry name" value="Ankyrin_rpt-contain_sf"/>
</dbReference>
<dbReference type="Proteomes" id="UP000032180">
    <property type="component" value="Chromosome 7"/>
</dbReference>
<sequence>MLLNATDSEGDTPLHLSVKYAYPRVLSSLLQTANVEPNIVNKDGLTAADIAHHAFAPGQSYYFLV</sequence>
<protein>
    <submittedName>
        <fullName evidence="2">Uncharacterized protein</fullName>
    </submittedName>
</protein>
<evidence type="ECO:0000313" key="3">
    <source>
        <dbReference type="Proteomes" id="UP000032180"/>
    </source>
</evidence>
<organism evidence="2 3">
    <name type="scientific">Leersia perrieri</name>
    <dbReference type="NCBI Taxonomy" id="77586"/>
    <lineage>
        <taxon>Eukaryota</taxon>
        <taxon>Viridiplantae</taxon>
        <taxon>Streptophyta</taxon>
        <taxon>Embryophyta</taxon>
        <taxon>Tracheophyta</taxon>
        <taxon>Spermatophyta</taxon>
        <taxon>Magnoliopsida</taxon>
        <taxon>Liliopsida</taxon>
        <taxon>Poales</taxon>
        <taxon>Poaceae</taxon>
        <taxon>BOP clade</taxon>
        <taxon>Oryzoideae</taxon>
        <taxon>Oryzeae</taxon>
        <taxon>Oryzinae</taxon>
        <taxon>Leersia</taxon>
    </lineage>
</organism>
<dbReference type="Pfam" id="PF13857">
    <property type="entry name" value="Ank_5"/>
    <property type="match status" value="1"/>
</dbReference>
<feature type="repeat" description="ANK" evidence="1">
    <location>
        <begin position="9"/>
        <end position="42"/>
    </location>
</feature>
<reference evidence="2 3" key="1">
    <citation type="submission" date="2012-08" db="EMBL/GenBank/DDBJ databases">
        <title>Oryza genome evolution.</title>
        <authorList>
            <person name="Wing R.A."/>
        </authorList>
    </citation>
    <scope>NUCLEOTIDE SEQUENCE</scope>
</reference>
<name>A0A0D9WZS4_9ORYZ</name>
<dbReference type="Gramene" id="LPERR07G14600.1">
    <property type="protein sequence ID" value="LPERR07G14600.1"/>
    <property type="gene ID" value="LPERR07G14600"/>
</dbReference>
<proteinExistence type="predicted"/>
<dbReference type="Gene3D" id="1.25.40.20">
    <property type="entry name" value="Ankyrin repeat-containing domain"/>
    <property type="match status" value="1"/>
</dbReference>
<keyword evidence="3" id="KW-1185">Reference proteome</keyword>
<reference evidence="2" key="3">
    <citation type="submission" date="2015-04" db="UniProtKB">
        <authorList>
            <consortium name="EnsemblPlants"/>
        </authorList>
    </citation>
    <scope>IDENTIFICATION</scope>
</reference>
<evidence type="ECO:0000256" key="1">
    <source>
        <dbReference type="PROSITE-ProRule" id="PRU00023"/>
    </source>
</evidence>
<dbReference type="HOGENOM" id="CLU_2852937_0_0_1"/>
<dbReference type="InterPro" id="IPR002110">
    <property type="entry name" value="Ankyrin_rpt"/>
</dbReference>
<dbReference type="PROSITE" id="PS50088">
    <property type="entry name" value="ANK_REPEAT"/>
    <property type="match status" value="1"/>
</dbReference>
<accession>A0A0D9WZS4</accession>
<dbReference type="SUPFAM" id="SSF48403">
    <property type="entry name" value="Ankyrin repeat"/>
    <property type="match status" value="1"/>
</dbReference>
<keyword evidence="1" id="KW-0040">ANK repeat</keyword>
<dbReference type="EnsemblPlants" id="LPERR07G14600.1">
    <property type="protein sequence ID" value="LPERR07G14600.1"/>
    <property type="gene ID" value="LPERR07G14600"/>
</dbReference>
<dbReference type="AlphaFoldDB" id="A0A0D9WZS4"/>
<reference evidence="3" key="2">
    <citation type="submission" date="2013-12" db="EMBL/GenBank/DDBJ databases">
        <authorList>
            <person name="Yu Y."/>
            <person name="Lee S."/>
            <person name="de Baynast K."/>
            <person name="Wissotski M."/>
            <person name="Liu L."/>
            <person name="Talag J."/>
            <person name="Goicoechea J."/>
            <person name="Angelova A."/>
            <person name="Jetty R."/>
            <person name="Kudrna D."/>
            <person name="Golser W."/>
            <person name="Rivera L."/>
            <person name="Zhang J."/>
            <person name="Wing R."/>
        </authorList>
    </citation>
    <scope>NUCLEOTIDE SEQUENCE</scope>
</reference>
<evidence type="ECO:0000313" key="2">
    <source>
        <dbReference type="EnsemblPlants" id="LPERR07G14600.1"/>
    </source>
</evidence>